<sequence>MALVTRAPRPAGAARSAPRSAPLMAVAVGAALAVFLAGTAPCFAGGTAGTRGGLRGADARTGSRTVRLVKSAKLPFIEGLAEKEEPAWSKKRTVASPEATVSWVRGLMVAAEERRLALPEAFNLLVAVSPVMGVSGLAESAGLAGIADRLDLIDAQELIREGEARTAALLQSDGLIALQLALRNGSNRHIALFRHVTA</sequence>
<name>A0A7S2HV56_9DINO</name>
<dbReference type="AlphaFoldDB" id="A0A7S2HV56"/>
<organism evidence="1">
    <name type="scientific">Zooxanthella nutricula</name>
    <dbReference type="NCBI Taxonomy" id="1333877"/>
    <lineage>
        <taxon>Eukaryota</taxon>
        <taxon>Sar</taxon>
        <taxon>Alveolata</taxon>
        <taxon>Dinophyceae</taxon>
        <taxon>Peridiniales</taxon>
        <taxon>Peridiniales incertae sedis</taxon>
        <taxon>Zooxanthella</taxon>
    </lineage>
</organism>
<gene>
    <name evidence="1" type="ORF">BRAN1462_LOCUS4333</name>
</gene>
<accession>A0A7S2HV56</accession>
<dbReference type="EMBL" id="HBGW01006653">
    <property type="protein sequence ID" value="CAD9500763.1"/>
    <property type="molecule type" value="Transcribed_RNA"/>
</dbReference>
<evidence type="ECO:0000313" key="1">
    <source>
        <dbReference type="EMBL" id="CAD9500763.1"/>
    </source>
</evidence>
<reference evidence="1" key="1">
    <citation type="submission" date="2021-01" db="EMBL/GenBank/DDBJ databases">
        <authorList>
            <person name="Corre E."/>
            <person name="Pelletier E."/>
            <person name="Niang G."/>
            <person name="Scheremetjew M."/>
            <person name="Finn R."/>
            <person name="Kale V."/>
            <person name="Holt S."/>
            <person name="Cochrane G."/>
            <person name="Meng A."/>
            <person name="Brown T."/>
            <person name="Cohen L."/>
        </authorList>
    </citation>
    <scope>NUCLEOTIDE SEQUENCE</scope>
    <source>
        <strain evidence="1">RCC3387</strain>
    </source>
</reference>
<proteinExistence type="predicted"/>
<protein>
    <submittedName>
        <fullName evidence="1">Uncharacterized protein</fullName>
    </submittedName>
</protein>